<reference evidence="1" key="1">
    <citation type="submission" date="2021-01" db="EMBL/GenBank/DDBJ databases">
        <title>Phytophthora aleatoria, a newly-described species from Pinus radiata is distinct from Phytophthora cactorum isolates based on comparative genomics.</title>
        <authorList>
            <person name="Mcdougal R."/>
            <person name="Panda P."/>
            <person name="Williams N."/>
            <person name="Studholme D.J."/>
        </authorList>
    </citation>
    <scope>NUCLEOTIDE SEQUENCE</scope>
    <source>
        <strain evidence="1">NZFS 3830</strain>
    </source>
</reference>
<organism evidence="1 2">
    <name type="scientific">Phytophthora cactorum</name>
    <dbReference type="NCBI Taxonomy" id="29920"/>
    <lineage>
        <taxon>Eukaryota</taxon>
        <taxon>Sar</taxon>
        <taxon>Stramenopiles</taxon>
        <taxon>Oomycota</taxon>
        <taxon>Peronosporomycetes</taxon>
        <taxon>Peronosporales</taxon>
        <taxon>Peronosporaceae</taxon>
        <taxon>Phytophthora</taxon>
    </lineage>
</organism>
<dbReference type="AlphaFoldDB" id="A0A8T1UB60"/>
<name>A0A8T1UB60_9STRA</name>
<evidence type="ECO:0000313" key="1">
    <source>
        <dbReference type="EMBL" id="KAG6958002.1"/>
    </source>
</evidence>
<dbReference type="VEuPathDB" id="FungiDB:PC110_g21952"/>
<accession>A0A8T1UB60</accession>
<comment type="caution">
    <text evidence="1">The sequence shown here is derived from an EMBL/GenBank/DDBJ whole genome shotgun (WGS) entry which is preliminary data.</text>
</comment>
<dbReference type="EMBL" id="JAENGZ010000509">
    <property type="protein sequence ID" value="KAG6958002.1"/>
    <property type="molecule type" value="Genomic_DNA"/>
</dbReference>
<sequence>MARERHRLSQQRYRKKRYSHMAKLESETCKLREEIKMLEHKHRAVISSAPAAETVWKVAIEYFRLFRHGLPLKGNDSTALDFVQDMMAPDVIHNSGCGAEAMIRSWRRLSNWFEDVELKFERLEKSAEGSIVATTTTSITINEVTVRNVFPRLHNSRNHKGRSRQTQKLLGQRIVMHGSTRFEWDSAFDRVTSVVGHSDLLTPMLRLLGNVEDVTIAFEDSRVRPDFR</sequence>
<dbReference type="OrthoDB" id="118383at2759"/>
<gene>
    <name evidence="1" type="ORF">JG687_00009625</name>
</gene>
<dbReference type="Proteomes" id="UP000688947">
    <property type="component" value="Unassembled WGS sequence"/>
</dbReference>
<evidence type="ECO:0000313" key="2">
    <source>
        <dbReference type="Proteomes" id="UP000688947"/>
    </source>
</evidence>
<evidence type="ECO:0008006" key="3">
    <source>
        <dbReference type="Google" id="ProtNLM"/>
    </source>
</evidence>
<dbReference type="CDD" id="cd14686">
    <property type="entry name" value="bZIP"/>
    <property type="match status" value="1"/>
</dbReference>
<proteinExistence type="predicted"/>
<protein>
    <recommendedName>
        <fullName evidence="3">BZIP domain-containing protein</fullName>
    </recommendedName>
</protein>